<name>A0A8B8DFK7_CRAVI</name>
<evidence type="ECO:0000313" key="1">
    <source>
        <dbReference type="Proteomes" id="UP000694844"/>
    </source>
</evidence>
<dbReference type="OrthoDB" id="6080132at2759"/>
<gene>
    <name evidence="2" type="primary">LOC111126174</name>
</gene>
<dbReference type="KEGG" id="cvn:111126174"/>
<reference evidence="2" key="1">
    <citation type="submission" date="2025-08" db="UniProtKB">
        <authorList>
            <consortium name="RefSeq"/>
        </authorList>
    </citation>
    <scope>IDENTIFICATION</scope>
    <source>
        <tissue evidence="2">Whole sample</tissue>
    </source>
</reference>
<dbReference type="GeneID" id="111126174"/>
<accession>A0A8B8DFK7</accession>
<dbReference type="AlphaFoldDB" id="A0A8B8DFK7"/>
<sequence>MVIKFPNIFRGRSRSTPETRRRHQRPRTEETALAIPGIFRPPSVQVEVRKFNLYGTLRKSHTEIHNTLPSPELIQREVRYIAFEDERRHKAQQVEYKDFYRFLTPTLKHRPVLGVSHSKPIKAASGK</sequence>
<dbReference type="RefSeq" id="XP_022326334.1">
    <property type="nucleotide sequence ID" value="XM_022470626.1"/>
</dbReference>
<organism evidence="1 2">
    <name type="scientific">Crassostrea virginica</name>
    <name type="common">Eastern oyster</name>
    <dbReference type="NCBI Taxonomy" id="6565"/>
    <lineage>
        <taxon>Eukaryota</taxon>
        <taxon>Metazoa</taxon>
        <taxon>Spiralia</taxon>
        <taxon>Lophotrochozoa</taxon>
        <taxon>Mollusca</taxon>
        <taxon>Bivalvia</taxon>
        <taxon>Autobranchia</taxon>
        <taxon>Pteriomorphia</taxon>
        <taxon>Ostreida</taxon>
        <taxon>Ostreoidea</taxon>
        <taxon>Ostreidae</taxon>
        <taxon>Crassostrea</taxon>
    </lineage>
</organism>
<protein>
    <submittedName>
        <fullName evidence="2">Uncharacterized protein LOC111126174</fullName>
    </submittedName>
</protein>
<proteinExistence type="predicted"/>
<dbReference type="Proteomes" id="UP000694844">
    <property type="component" value="Chromosome 3"/>
</dbReference>
<keyword evidence="1" id="KW-1185">Reference proteome</keyword>
<evidence type="ECO:0000313" key="2">
    <source>
        <dbReference type="RefSeq" id="XP_022326334.1"/>
    </source>
</evidence>